<comment type="caution">
    <text evidence="1">The sequence shown here is derived from an EMBL/GenBank/DDBJ whole genome shotgun (WGS) entry which is preliminary data.</text>
</comment>
<dbReference type="EMBL" id="CM056817">
    <property type="protein sequence ID" value="KAJ8620523.1"/>
    <property type="molecule type" value="Genomic_DNA"/>
</dbReference>
<organism evidence="1 2">
    <name type="scientific">Persea americana</name>
    <name type="common">Avocado</name>
    <dbReference type="NCBI Taxonomy" id="3435"/>
    <lineage>
        <taxon>Eukaryota</taxon>
        <taxon>Viridiplantae</taxon>
        <taxon>Streptophyta</taxon>
        <taxon>Embryophyta</taxon>
        <taxon>Tracheophyta</taxon>
        <taxon>Spermatophyta</taxon>
        <taxon>Magnoliopsida</taxon>
        <taxon>Magnoliidae</taxon>
        <taxon>Laurales</taxon>
        <taxon>Lauraceae</taxon>
        <taxon>Persea</taxon>
    </lineage>
</organism>
<evidence type="ECO:0000313" key="1">
    <source>
        <dbReference type="EMBL" id="KAJ8620523.1"/>
    </source>
</evidence>
<evidence type="ECO:0000313" key="2">
    <source>
        <dbReference type="Proteomes" id="UP001234297"/>
    </source>
</evidence>
<accession>A0ACC2KHN5</accession>
<keyword evidence="2" id="KW-1185">Reference proteome</keyword>
<name>A0ACC2KHN5_PERAE</name>
<proteinExistence type="predicted"/>
<sequence>MTRLFLPSAVHSVCLVSTNNYQPPTKVRSLKVGLRWKSSLPYSLIESVFRSPVAQISHANRLVLAQTEETCSCAAIALSGCLIEIKDKGRLMPCTHSSQMFPTPSQRSEYLAGTESSPLN</sequence>
<dbReference type="Proteomes" id="UP001234297">
    <property type="component" value="Chromosome 9"/>
</dbReference>
<reference evidence="1 2" key="1">
    <citation type="journal article" date="2022" name="Hortic Res">
        <title>A haplotype resolved chromosomal level avocado genome allows analysis of novel avocado genes.</title>
        <authorList>
            <person name="Nath O."/>
            <person name="Fletcher S.J."/>
            <person name="Hayward A."/>
            <person name="Shaw L.M."/>
            <person name="Masouleh A.K."/>
            <person name="Furtado A."/>
            <person name="Henry R.J."/>
            <person name="Mitter N."/>
        </authorList>
    </citation>
    <scope>NUCLEOTIDE SEQUENCE [LARGE SCALE GENOMIC DNA]</scope>
    <source>
        <strain evidence="2">cv. Hass</strain>
    </source>
</reference>
<protein>
    <submittedName>
        <fullName evidence="1">Uncharacterized protein</fullName>
    </submittedName>
</protein>
<gene>
    <name evidence="1" type="ORF">MRB53_029052</name>
</gene>